<name>A0A1D2VEJ3_9ASCO</name>
<dbReference type="STRING" id="1344418.A0A1D2VEJ3"/>
<keyword evidence="13 16" id="KW-1015">Disulfide bond</keyword>
<dbReference type="GO" id="GO:0005758">
    <property type="term" value="C:mitochondrial intermembrane space"/>
    <property type="evidence" value="ECO:0007669"/>
    <property type="project" value="UniProtKB-SubCell"/>
</dbReference>
<evidence type="ECO:0000256" key="12">
    <source>
        <dbReference type="ARBA" id="ARBA00023136"/>
    </source>
</evidence>
<evidence type="ECO:0000256" key="8">
    <source>
        <dbReference type="ARBA" id="ARBA00022660"/>
    </source>
</evidence>
<comment type="function">
    <text evidence="1">Accessory subunit of the mitochondrial membrane respiratory chain NADH dehydrogenase (Complex I), that is believed not to be involved in catalysis. Complex I functions in the transfer of electrons from NADH to the respiratory chain. The immediate electron acceptor for the enzyme is believed to be ubiquinone.</text>
</comment>
<dbReference type="GO" id="GO:0032981">
    <property type="term" value="P:mitochondrial respiratory chain complex I assembly"/>
    <property type="evidence" value="ECO:0007669"/>
    <property type="project" value="TreeGrafter"/>
</dbReference>
<evidence type="ECO:0000256" key="15">
    <source>
        <dbReference type="ARBA" id="ARBA00032739"/>
    </source>
</evidence>
<keyword evidence="9" id="KW-0999">Mitochondrion inner membrane</keyword>
<feature type="non-terminal residue" evidence="17">
    <location>
        <position position="1"/>
    </location>
</feature>
<dbReference type="GeneID" id="30963157"/>
<dbReference type="InterPro" id="IPR019342">
    <property type="entry name" value="NADH_UbQ_OxRdtase_FeS-su5"/>
</dbReference>
<evidence type="ECO:0000256" key="6">
    <source>
        <dbReference type="ARBA" id="ARBA00013482"/>
    </source>
</evidence>
<evidence type="ECO:0000256" key="9">
    <source>
        <dbReference type="ARBA" id="ARBA00022792"/>
    </source>
</evidence>
<feature type="disulfide bond" evidence="16">
    <location>
        <begin position="13"/>
        <end position="45"/>
    </location>
</feature>
<dbReference type="CDD" id="cd24141">
    <property type="entry name" value="NDUFS5-like"/>
    <property type="match status" value="1"/>
</dbReference>
<comment type="subcellular location">
    <subcellularLocation>
        <location evidence="3">Mitochondrion inner membrane</location>
        <topology evidence="3">Peripheral membrane protein</topology>
    </subcellularLocation>
    <subcellularLocation>
        <location evidence="2">Mitochondrion intermembrane space</location>
    </subcellularLocation>
</comment>
<keyword evidence="12" id="KW-0472">Membrane</keyword>
<keyword evidence="10" id="KW-0249">Electron transport</keyword>
<protein>
    <recommendedName>
        <fullName evidence="6">NADH dehydrogenase [ubiquinone] iron-sulfur protein 5</fullName>
    </recommendedName>
    <alternativeName>
        <fullName evidence="14">Complex I-15 kDa</fullName>
    </alternativeName>
    <alternativeName>
        <fullName evidence="15">NADH-ubiquinone oxidoreductase 15 kDa subunit</fullName>
    </alternativeName>
</protein>
<evidence type="ECO:0000256" key="2">
    <source>
        <dbReference type="ARBA" id="ARBA00004569"/>
    </source>
</evidence>
<evidence type="ECO:0000256" key="5">
    <source>
        <dbReference type="ARBA" id="ARBA00011261"/>
    </source>
</evidence>
<evidence type="ECO:0000256" key="1">
    <source>
        <dbReference type="ARBA" id="ARBA00003195"/>
    </source>
</evidence>
<comment type="similarity">
    <text evidence="4">Belongs to the complex I NDUFS5 subunit family.</text>
</comment>
<keyword evidence="7" id="KW-0813">Transport</keyword>
<dbReference type="EMBL" id="KV454484">
    <property type="protein sequence ID" value="ODV59923.1"/>
    <property type="molecule type" value="Genomic_DNA"/>
</dbReference>
<dbReference type="InParanoid" id="A0A1D2VEJ3"/>
<evidence type="ECO:0000256" key="16">
    <source>
        <dbReference type="PIRSR" id="PIRSR619342-50"/>
    </source>
</evidence>
<evidence type="ECO:0000313" key="17">
    <source>
        <dbReference type="EMBL" id="ODV59923.1"/>
    </source>
</evidence>
<proteinExistence type="inferred from homology"/>
<evidence type="ECO:0000256" key="13">
    <source>
        <dbReference type="ARBA" id="ARBA00023157"/>
    </source>
</evidence>
<dbReference type="Proteomes" id="UP000095038">
    <property type="component" value="Unassembled WGS sequence"/>
</dbReference>
<evidence type="ECO:0000313" key="18">
    <source>
        <dbReference type="Proteomes" id="UP000095038"/>
    </source>
</evidence>
<evidence type="ECO:0000256" key="14">
    <source>
        <dbReference type="ARBA" id="ARBA00031222"/>
    </source>
</evidence>
<evidence type="ECO:0000256" key="10">
    <source>
        <dbReference type="ARBA" id="ARBA00022982"/>
    </source>
</evidence>
<sequence>SSGFGLRGGTGRCFGEWQRFMECYTNAGTTKPSQCQPNADDYFECLHHSKEKARTLAIKTEYLRQK</sequence>
<feature type="disulfide bond" evidence="16">
    <location>
        <begin position="23"/>
        <end position="35"/>
    </location>
</feature>
<dbReference type="GO" id="GO:0005743">
    <property type="term" value="C:mitochondrial inner membrane"/>
    <property type="evidence" value="ECO:0007669"/>
    <property type="project" value="UniProtKB-SubCell"/>
</dbReference>
<organism evidence="17 18">
    <name type="scientific">Ascoidea rubescens DSM 1968</name>
    <dbReference type="NCBI Taxonomy" id="1344418"/>
    <lineage>
        <taxon>Eukaryota</taxon>
        <taxon>Fungi</taxon>
        <taxon>Dikarya</taxon>
        <taxon>Ascomycota</taxon>
        <taxon>Saccharomycotina</taxon>
        <taxon>Saccharomycetes</taxon>
        <taxon>Ascoideaceae</taxon>
        <taxon>Ascoidea</taxon>
    </lineage>
</organism>
<evidence type="ECO:0000256" key="4">
    <source>
        <dbReference type="ARBA" id="ARBA00007372"/>
    </source>
</evidence>
<dbReference type="AlphaFoldDB" id="A0A1D2VEJ3"/>
<evidence type="ECO:0000256" key="11">
    <source>
        <dbReference type="ARBA" id="ARBA00023128"/>
    </source>
</evidence>
<evidence type="ECO:0000256" key="3">
    <source>
        <dbReference type="ARBA" id="ARBA00004637"/>
    </source>
</evidence>
<keyword evidence="11" id="KW-0496">Mitochondrion</keyword>
<feature type="non-terminal residue" evidence="17">
    <location>
        <position position="66"/>
    </location>
</feature>
<reference evidence="18" key="1">
    <citation type="submission" date="2016-05" db="EMBL/GenBank/DDBJ databases">
        <title>Comparative genomics of biotechnologically important yeasts.</title>
        <authorList>
            <consortium name="DOE Joint Genome Institute"/>
            <person name="Riley R."/>
            <person name="Haridas S."/>
            <person name="Wolfe K.H."/>
            <person name="Lopes M.R."/>
            <person name="Hittinger C.T."/>
            <person name="Goker M."/>
            <person name="Salamov A."/>
            <person name="Wisecaver J."/>
            <person name="Long T.M."/>
            <person name="Aerts A.L."/>
            <person name="Barry K."/>
            <person name="Choi C."/>
            <person name="Clum A."/>
            <person name="Coughlan A.Y."/>
            <person name="Deshpande S."/>
            <person name="Douglass A.P."/>
            <person name="Hanson S.J."/>
            <person name="Klenk H.-P."/>
            <person name="Labutti K."/>
            <person name="Lapidus A."/>
            <person name="Lindquist E."/>
            <person name="Lipzen A."/>
            <person name="Meier-Kolthoff J.P."/>
            <person name="Ohm R.A."/>
            <person name="Otillar R.P."/>
            <person name="Pangilinan J."/>
            <person name="Peng Y."/>
            <person name="Rokas A."/>
            <person name="Rosa C.A."/>
            <person name="Scheuner C."/>
            <person name="Sibirny A.A."/>
            <person name="Slot J.C."/>
            <person name="Stielow J.B."/>
            <person name="Sun H."/>
            <person name="Kurtzman C.P."/>
            <person name="Blackwell M."/>
            <person name="Grigoriev I.V."/>
            <person name="Jeffries T.W."/>
        </authorList>
    </citation>
    <scope>NUCLEOTIDE SEQUENCE [LARGE SCALE GENOMIC DNA]</scope>
    <source>
        <strain evidence="18">DSM 1968</strain>
    </source>
</reference>
<comment type="subunit">
    <text evidence="5">Mammalian complex I is composed of 45 different subunits. This is a component of the iron-sulfur (IP) fragment of the enzyme.</text>
</comment>
<dbReference type="PANTHER" id="PTHR15224">
    <property type="entry name" value="NADH DEHYDROGENASE [UBIQUINONE] IRON-SULFUR PROTEIN 5"/>
    <property type="match status" value="1"/>
</dbReference>
<accession>A0A1D2VEJ3</accession>
<dbReference type="PANTHER" id="PTHR15224:SF1">
    <property type="entry name" value="NADH DEHYDROGENASE [UBIQUINONE] IRON-SULFUR PROTEIN 5"/>
    <property type="match status" value="1"/>
</dbReference>
<keyword evidence="18" id="KW-1185">Reference proteome</keyword>
<keyword evidence="8" id="KW-0679">Respiratory chain</keyword>
<dbReference type="Pfam" id="PF10200">
    <property type="entry name" value="Ndufs5"/>
    <property type="match status" value="1"/>
</dbReference>
<dbReference type="RefSeq" id="XP_020046230.1">
    <property type="nucleotide sequence ID" value="XM_020189521.1"/>
</dbReference>
<gene>
    <name evidence="17" type="ORF">ASCRUDRAFT_18070</name>
</gene>
<dbReference type="OrthoDB" id="9992197at2759"/>
<evidence type="ECO:0000256" key="7">
    <source>
        <dbReference type="ARBA" id="ARBA00022448"/>
    </source>
</evidence>